<dbReference type="Proteomes" id="UP000004095">
    <property type="component" value="Unassembled WGS sequence"/>
</dbReference>
<accession>A1ZZG3</accession>
<keyword evidence="6" id="KW-0378">Hydrolase</keyword>
<proteinExistence type="inferred from homology"/>
<dbReference type="EC" id="2.3.1.286" evidence="3"/>
<dbReference type="EMBL" id="AAWS01000077">
    <property type="protein sequence ID" value="EAY24209.1"/>
    <property type="molecule type" value="Genomic_DNA"/>
</dbReference>
<dbReference type="eggNOG" id="COG0846">
    <property type="taxonomic scope" value="Bacteria"/>
</dbReference>
<dbReference type="HAMAP" id="MF_01121">
    <property type="entry name" value="Sirtuin_ClassIII"/>
    <property type="match status" value="1"/>
</dbReference>
<sequence length="245" mass="26977">MLSFKSQQVSKSIMSKQKIVVLTGAGISAESGISTFRDSDGLWENHDVMEVASPEGWQKDRALVLEFYNQRRTHALAAQPNEGHLALARLEAKYEVVIITQNIDDLHEKAGSSNVLHLHGELGKARSTTNPELVYDWGNKPINIGDKCEKGSQLRPHIVWFGEAVPMMTVAIQETHSANLFIVVGTSLAVYPAAGLLDEVDTDVPKYIIDPRMPDVRARPHLHLIEEKGSVGVPTLVDKLLAKVS</sequence>
<dbReference type="AlphaFoldDB" id="A1ZZG3"/>
<keyword evidence="3" id="KW-0963">Cytoplasm</keyword>
<feature type="binding site" evidence="3">
    <location>
        <position position="68"/>
    </location>
    <ligand>
        <name>substrate</name>
    </ligand>
</feature>
<dbReference type="InterPro" id="IPR027546">
    <property type="entry name" value="Sirtuin_class_III"/>
</dbReference>
<comment type="domain">
    <text evidence="3">2 residues (Tyr-68 and Arg-71) present in a large hydrophobic pocket are probably involved in substrate specificity. They are important for desuccinylation activity, but dispensable for deacetylation activity.</text>
</comment>
<comment type="function">
    <text evidence="3">NAD-dependent lysine deacetylase and desuccinylase that specifically removes acetyl and succinyl groups on target proteins. Modulates the activities of several proteins which are inactive in their acylated form.</text>
</comment>
<evidence type="ECO:0000256" key="1">
    <source>
        <dbReference type="ARBA" id="ARBA00022679"/>
    </source>
</evidence>
<keyword evidence="1" id="KW-0808">Transferase</keyword>
<reference evidence="6 7" key="1">
    <citation type="submission" date="2007-01" db="EMBL/GenBank/DDBJ databases">
        <authorList>
            <person name="Haygood M."/>
            <person name="Podell S."/>
            <person name="Anderson C."/>
            <person name="Hopkinson B."/>
            <person name="Roe K."/>
            <person name="Barbeau K."/>
            <person name="Gaasterland T."/>
            <person name="Ferriera S."/>
            <person name="Johnson J."/>
            <person name="Kravitz S."/>
            <person name="Beeson K."/>
            <person name="Sutton G."/>
            <person name="Rogers Y.-H."/>
            <person name="Friedman R."/>
            <person name="Frazier M."/>
            <person name="Venter J.C."/>
        </authorList>
    </citation>
    <scope>NUCLEOTIDE SEQUENCE [LARGE SCALE GENOMIC DNA]</scope>
    <source>
        <strain evidence="6 7">ATCC 23134</strain>
    </source>
</reference>
<comment type="similarity">
    <text evidence="3">Belongs to the sirtuin family. Class III subfamily.</text>
</comment>
<name>A1ZZG3_MICM2</name>
<dbReference type="GO" id="GO:0017136">
    <property type="term" value="F:histone deacetylase activity, NAD-dependent"/>
    <property type="evidence" value="ECO:0007669"/>
    <property type="project" value="TreeGrafter"/>
</dbReference>
<evidence type="ECO:0000259" key="5">
    <source>
        <dbReference type="PROSITE" id="PS50305"/>
    </source>
</evidence>
<evidence type="ECO:0000256" key="4">
    <source>
        <dbReference type="PROSITE-ProRule" id="PRU00236"/>
    </source>
</evidence>
<dbReference type="InterPro" id="IPR003000">
    <property type="entry name" value="Sirtuin"/>
</dbReference>
<feature type="binding site" evidence="3">
    <location>
        <begin position="101"/>
        <end position="104"/>
    </location>
    <ligand>
        <name>NAD(+)</name>
        <dbReference type="ChEBI" id="CHEBI:57540"/>
    </ligand>
</feature>
<dbReference type="PROSITE" id="PS50305">
    <property type="entry name" value="SIRTUIN"/>
    <property type="match status" value="1"/>
</dbReference>
<evidence type="ECO:0000313" key="6">
    <source>
        <dbReference type="EMBL" id="EAY24209.1"/>
    </source>
</evidence>
<dbReference type="Gene3D" id="3.30.1600.10">
    <property type="entry name" value="SIR2/SIRT2 'Small Domain"/>
    <property type="match status" value="1"/>
</dbReference>
<feature type="binding site" evidence="3">
    <location>
        <begin position="24"/>
        <end position="43"/>
    </location>
    <ligand>
        <name>NAD(+)</name>
        <dbReference type="ChEBI" id="CHEBI:57540"/>
    </ligand>
</feature>
<comment type="catalytic activity">
    <reaction evidence="3">
        <text>N(6)-succinyl-L-lysyl-[protein] + NAD(+) + H2O = 2''-O-succinyl-ADP-D-ribose + nicotinamide + L-lysyl-[protein]</text>
        <dbReference type="Rhea" id="RHEA:47668"/>
        <dbReference type="Rhea" id="RHEA-COMP:9752"/>
        <dbReference type="Rhea" id="RHEA-COMP:11877"/>
        <dbReference type="ChEBI" id="CHEBI:15377"/>
        <dbReference type="ChEBI" id="CHEBI:17154"/>
        <dbReference type="ChEBI" id="CHEBI:29969"/>
        <dbReference type="ChEBI" id="CHEBI:57540"/>
        <dbReference type="ChEBI" id="CHEBI:87830"/>
        <dbReference type="ChEBI" id="CHEBI:87832"/>
    </reaction>
</comment>
<dbReference type="Gene3D" id="3.40.50.1220">
    <property type="entry name" value="TPP-binding domain"/>
    <property type="match status" value="1"/>
</dbReference>
<comment type="catalytic activity">
    <reaction evidence="3">
        <text>N(6)-acetyl-L-lysyl-[protein] + NAD(+) + H2O = 2''-O-acetyl-ADP-D-ribose + nicotinamide + L-lysyl-[protein]</text>
        <dbReference type="Rhea" id="RHEA:43636"/>
        <dbReference type="Rhea" id="RHEA-COMP:9752"/>
        <dbReference type="Rhea" id="RHEA-COMP:10731"/>
        <dbReference type="ChEBI" id="CHEBI:15377"/>
        <dbReference type="ChEBI" id="CHEBI:17154"/>
        <dbReference type="ChEBI" id="CHEBI:29969"/>
        <dbReference type="ChEBI" id="CHEBI:57540"/>
        <dbReference type="ChEBI" id="CHEBI:61930"/>
        <dbReference type="ChEBI" id="CHEBI:83767"/>
        <dbReference type="EC" id="2.3.1.286"/>
    </reaction>
</comment>
<protein>
    <recommendedName>
        <fullName evidence="3">NAD-dependent protein deacylase</fullName>
        <ecNumber evidence="3">2.3.1.286</ecNumber>
    </recommendedName>
    <alternativeName>
        <fullName evidence="3">Regulatory protein SIR2 homolog</fullName>
    </alternativeName>
</protein>
<dbReference type="InterPro" id="IPR050134">
    <property type="entry name" value="NAD-dep_sirtuin_deacylases"/>
</dbReference>
<feature type="active site" description="Proton acceptor" evidence="3">
    <location>
        <position position="119"/>
    </location>
</feature>
<comment type="caution">
    <text evidence="3 4">Lacks conserved residue(s) required for the propagation of feature annotation.</text>
</comment>
<dbReference type="PANTHER" id="PTHR11085">
    <property type="entry name" value="NAD-DEPENDENT PROTEIN DEACYLASE SIRTUIN-5, MITOCHONDRIAL-RELATED"/>
    <property type="match status" value="1"/>
</dbReference>
<evidence type="ECO:0000256" key="3">
    <source>
        <dbReference type="HAMAP-Rule" id="MF_01121"/>
    </source>
</evidence>
<feature type="binding site" evidence="3">
    <location>
        <position position="229"/>
    </location>
    <ligand>
        <name>NAD(+)</name>
        <dbReference type="ChEBI" id="CHEBI:57540"/>
    </ligand>
</feature>
<feature type="binding site" evidence="3">
    <location>
        <begin position="185"/>
        <end position="187"/>
    </location>
    <ligand>
        <name>NAD(+)</name>
        <dbReference type="ChEBI" id="CHEBI:57540"/>
    </ligand>
</feature>
<dbReference type="InterPro" id="IPR026590">
    <property type="entry name" value="Ssirtuin_cat_dom"/>
</dbReference>
<comment type="caution">
    <text evidence="6">The sequence shown here is derived from an EMBL/GenBank/DDBJ whole genome shotgun (WGS) entry which is preliminary data.</text>
</comment>
<feature type="domain" description="Deacetylase sirtuin-type" evidence="5">
    <location>
        <begin position="1"/>
        <end position="243"/>
    </location>
</feature>
<evidence type="ECO:0000256" key="2">
    <source>
        <dbReference type="ARBA" id="ARBA00023027"/>
    </source>
</evidence>
<comment type="subcellular location">
    <subcellularLocation>
        <location evidence="3">Cytoplasm</location>
    </subcellularLocation>
</comment>
<gene>
    <name evidence="3" type="primary">cobB</name>
    <name evidence="6" type="ORF">M23134_00983</name>
</gene>
<dbReference type="SUPFAM" id="SSF52467">
    <property type="entry name" value="DHS-like NAD/FAD-binding domain"/>
    <property type="match status" value="1"/>
</dbReference>
<dbReference type="InterPro" id="IPR029035">
    <property type="entry name" value="DHS-like_NAD/FAD-binding_dom"/>
</dbReference>
<dbReference type="Pfam" id="PF02146">
    <property type="entry name" value="SIR2"/>
    <property type="match status" value="1"/>
</dbReference>
<organism evidence="6 7">
    <name type="scientific">Microscilla marina ATCC 23134</name>
    <dbReference type="NCBI Taxonomy" id="313606"/>
    <lineage>
        <taxon>Bacteria</taxon>
        <taxon>Pseudomonadati</taxon>
        <taxon>Bacteroidota</taxon>
        <taxon>Cytophagia</taxon>
        <taxon>Cytophagales</taxon>
        <taxon>Microscillaceae</taxon>
        <taxon>Microscilla</taxon>
    </lineage>
</organism>
<keyword evidence="2 3" id="KW-0520">NAD</keyword>
<keyword evidence="7" id="KW-1185">Reference proteome</keyword>
<evidence type="ECO:0000313" key="7">
    <source>
        <dbReference type="Proteomes" id="UP000004095"/>
    </source>
</evidence>
<dbReference type="PANTHER" id="PTHR11085:SF4">
    <property type="entry name" value="NAD-DEPENDENT PROTEIN DEACYLASE"/>
    <property type="match status" value="1"/>
</dbReference>
<dbReference type="GO" id="GO:0070403">
    <property type="term" value="F:NAD+ binding"/>
    <property type="evidence" value="ECO:0007669"/>
    <property type="project" value="UniProtKB-UniRule"/>
</dbReference>
<feature type="binding site" evidence="3">
    <location>
        <position position="71"/>
    </location>
    <ligand>
        <name>substrate</name>
    </ligand>
</feature>
<dbReference type="InterPro" id="IPR026591">
    <property type="entry name" value="Sirtuin_cat_small_dom_sf"/>
</dbReference>
<dbReference type="CDD" id="cd01412">
    <property type="entry name" value="SIRT5_Af1_CobB"/>
    <property type="match status" value="1"/>
</dbReference>
<dbReference type="GO" id="GO:0036055">
    <property type="term" value="F:protein-succinyllysine desuccinylase activity"/>
    <property type="evidence" value="ECO:0007669"/>
    <property type="project" value="UniProtKB-UniRule"/>
</dbReference>
<dbReference type="GO" id="GO:0005737">
    <property type="term" value="C:cytoplasm"/>
    <property type="evidence" value="ECO:0007669"/>
    <property type="project" value="UniProtKB-SubCell"/>
</dbReference>
<dbReference type="GO" id="GO:0036054">
    <property type="term" value="F:protein-malonyllysine demalonylase activity"/>
    <property type="evidence" value="ECO:0007669"/>
    <property type="project" value="InterPro"/>
</dbReference>